<dbReference type="InterPro" id="IPR023213">
    <property type="entry name" value="CAT-like_dom_sf"/>
</dbReference>
<dbReference type="InterPro" id="IPR000873">
    <property type="entry name" value="AMP-dep_synth/lig_dom"/>
</dbReference>
<dbReference type="Gene3D" id="3.30.300.30">
    <property type="match status" value="1"/>
</dbReference>
<comment type="cofactor">
    <cofactor evidence="1">
        <name>pantetheine 4'-phosphate</name>
        <dbReference type="ChEBI" id="CHEBI:47942"/>
    </cofactor>
</comment>
<dbReference type="FunFam" id="3.40.50.980:FF:000001">
    <property type="entry name" value="Non-ribosomal peptide synthetase"/>
    <property type="match status" value="1"/>
</dbReference>
<dbReference type="RefSeq" id="WP_062718258.1">
    <property type="nucleotide sequence ID" value="NZ_KQ948926.1"/>
</dbReference>
<dbReference type="PANTHER" id="PTHR45527">
    <property type="entry name" value="NONRIBOSOMAL PEPTIDE SYNTHETASE"/>
    <property type="match status" value="1"/>
</dbReference>
<dbReference type="FunFam" id="3.30.300.30:FF:000010">
    <property type="entry name" value="Enterobactin synthetase component F"/>
    <property type="match status" value="1"/>
</dbReference>
<dbReference type="Pfam" id="PF13193">
    <property type="entry name" value="AMP-binding_C"/>
    <property type="match status" value="1"/>
</dbReference>
<dbReference type="GO" id="GO:0043041">
    <property type="term" value="P:amino acid activation for nonribosomal peptide biosynthetic process"/>
    <property type="evidence" value="ECO:0007669"/>
    <property type="project" value="TreeGrafter"/>
</dbReference>
<dbReference type="SUPFAM" id="SSF52777">
    <property type="entry name" value="CoA-dependent acyltransferases"/>
    <property type="match status" value="2"/>
</dbReference>
<evidence type="ECO:0000256" key="2">
    <source>
        <dbReference type="ARBA" id="ARBA00006432"/>
    </source>
</evidence>
<dbReference type="PROSITE" id="PS50075">
    <property type="entry name" value="CARRIER"/>
    <property type="match status" value="1"/>
</dbReference>
<dbReference type="Pfam" id="PF00550">
    <property type="entry name" value="PP-binding"/>
    <property type="match status" value="1"/>
</dbReference>
<dbReference type="Gene3D" id="2.30.38.10">
    <property type="entry name" value="Luciferase, Domain 3"/>
    <property type="match status" value="1"/>
</dbReference>
<dbReference type="GO" id="GO:0008610">
    <property type="term" value="P:lipid biosynthetic process"/>
    <property type="evidence" value="ECO:0007669"/>
    <property type="project" value="UniProtKB-ARBA"/>
</dbReference>
<feature type="domain" description="Carrier" evidence="5">
    <location>
        <begin position="975"/>
        <end position="1051"/>
    </location>
</feature>
<proteinExistence type="inferred from homology"/>
<keyword evidence="4" id="KW-0597">Phosphoprotein</keyword>
<dbReference type="Proteomes" id="UP000053429">
    <property type="component" value="Unassembled WGS sequence"/>
</dbReference>
<dbReference type="InterPro" id="IPR025110">
    <property type="entry name" value="AMP-bd_C"/>
</dbReference>
<dbReference type="FunFam" id="1.10.1200.10:FF:000005">
    <property type="entry name" value="Nonribosomal peptide synthetase 1"/>
    <property type="match status" value="1"/>
</dbReference>
<name>A0A101U586_9ACTN</name>
<dbReference type="PANTHER" id="PTHR45527:SF1">
    <property type="entry name" value="FATTY ACID SYNTHASE"/>
    <property type="match status" value="1"/>
</dbReference>
<accession>A0A101U586</accession>
<dbReference type="PROSITE" id="PS00455">
    <property type="entry name" value="AMP_BINDING"/>
    <property type="match status" value="1"/>
</dbReference>
<keyword evidence="3" id="KW-0596">Phosphopantetheine</keyword>
<dbReference type="InterPro" id="IPR045851">
    <property type="entry name" value="AMP-bd_C_sf"/>
</dbReference>
<sequence length="1061" mass="115306">MFDENLTAEQSDEADESLMAEASFAQRSLWLLDRVEPGTATYNVVAAVRVRGKLDTDALRRSLDAVVERHESLRTVFHFDGVEPLQVILPTLRLDLPVDEVTEEELPAAIRAEVERPFDLATGPLLRMRLLRRAPDDHVAVLTLHHIVTDGWSNAVLFQELSQHYEAHVEGRPPRLEPLDIQYVDYAAWQRDTLQGPALDRLVDHWRTRLTGLTPLQLPTARPRPAELSSAGATHAFEVPADLVARVERMARAHEATPYMFCLAAFTALLSRYSGSHDFSVASPVAGRHRTEIAGVIGFFVNTLALRMDSGGDPTFAQLLSRARETCLQAYAHQDLPYEKLVEELRPPRHSGLGGPLAQVMLSLQNIPQDGWTAGGLDFEPVHVDTGTTMFELSLELVPGPDGWHGGLEYSTELFDADTIARMGREFVTLLTAAVTDPATPVSRLRLLQDAERAALLHVDEADFADAPDTLHGAFGRQAAATPEATAVVCGDRALTYAELDHASDRLARHLRARGVTTGTPVAVHLARSPELVVTYLGIVKAGAYYVPLDPDYPADRIAYMLSDSGAAHVVTSTPMSDAAGLGTLDRILVDTPLTAPDDLPLPADITPGHLAYLIYTSGSTGRPKGAMNTHRGVLRLYRALAHTHELGPGERGLQLAPLGFDVVGEEIHPHLLSGSTVVLPDGDPPMATHELWDLVRETDTTILSVTPSRMAAMTDAERAAIPPRVRVLVFGSEAAPALGQILPWQKWPGRLVQAYGVTEASCITVMATVDYSGAPEAIVPLGRPLAGFPAYVLDEWLEPVPTGAAGELYLGGPTVGLGYHARPGLTAERFLPDPHSARPGGRLYRTGDLVRRLADGTLVFVGRADGQVKIRGYRVEPGEVEAVLAQHPDLTGCAVVARQDARGDTRLVAYPVPVPGTEVEPARLRDFLAERLPDWMVPKAYVLLDELPLSANGKIDRSALPDPGQAVAAAEYVAPRTPVEEELARIWAEVLGVRRVGIHDNFFELGGHSLSAVRMLADVDEELGVRIPFRVLFAIEPTVEELGNRIFEQLRAESEQAGPA</sequence>
<dbReference type="InterPro" id="IPR006162">
    <property type="entry name" value="Ppantetheine_attach_site"/>
</dbReference>
<organism evidence="6 7">
    <name type="scientific">Streptomyces caeruleatus</name>
    <dbReference type="NCBI Taxonomy" id="661399"/>
    <lineage>
        <taxon>Bacteria</taxon>
        <taxon>Bacillati</taxon>
        <taxon>Actinomycetota</taxon>
        <taxon>Actinomycetes</taxon>
        <taxon>Kitasatosporales</taxon>
        <taxon>Streptomycetaceae</taxon>
        <taxon>Streptomyces</taxon>
    </lineage>
</organism>
<dbReference type="InterPro" id="IPR010071">
    <property type="entry name" value="AA_adenyl_dom"/>
</dbReference>
<evidence type="ECO:0000256" key="4">
    <source>
        <dbReference type="ARBA" id="ARBA00022553"/>
    </source>
</evidence>
<keyword evidence="7" id="KW-1185">Reference proteome</keyword>
<dbReference type="OrthoDB" id="2472181at2"/>
<dbReference type="InterPro" id="IPR009081">
    <property type="entry name" value="PP-bd_ACP"/>
</dbReference>
<dbReference type="Gene3D" id="3.40.50.980">
    <property type="match status" value="2"/>
</dbReference>
<dbReference type="Gene3D" id="3.30.559.30">
    <property type="entry name" value="Nonribosomal peptide synthetase, condensation domain"/>
    <property type="match status" value="1"/>
</dbReference>
<dbReference type="Pfam" id="PF00501">
    <property type="entry name" value="AMP-binding"/>
    <property type="match status" value="1"/>
</dbReference>
<comment type="similarity">
    <text evidence="2">Belongs to the ATP-dependent AMP-binding enzyme family.</text>
</comment>
<dbReference type="PROSITE" id="PS00012">
    <property type="entry name" value="PHOSPHOPANTETHEINE"/>
    <property type="match status" value="1"/>
</dbReference>
<protein>
    <recommendedName>
        <fullName evidence="5">Carrier domain-containing protein</fullName>
    </recommendedName>
</protein>
<dbReference type="GO" id="GO:0044550">
    <property type="term" value="P:secondary metabolite biosynthetic process"/>
    <property type="evidence" value="ECO:0007669"/>
    <property type="project" value="TreeGrafter"/>
</dbReference>
<evidence type="ECO:0000256" key="1">
    <source>
        <dbReference type="ARBA" id="ARBA00001957"/>
    </source>
</evidence>
<dbReference type="SUPFAM" id="SSF56801">
    <property type="entry name" value="Acetyl-CoA synthetase-like"/>
    <property type="match status" value="1"/>
</dbReference>
<dbReference type="FunFam" id="3.30.559.10:FF:000012">
    <property type="entry name" value="Non-ribosomal peptide synthetase"/>
    <property type="match status" value="1"/>
</dbReference>
<dbReference type="GO" id="GO:0005829">
    <property type="term" value="C:cytosol"/>
    <property type="evidence" value="ECO:0007669"/>
    <property type="project" value="TreeGrafter"/>
</dbReference>
<dbReference type="NCBIfam" id="TIGR01733">
    <property type="entry name" value="AA-adenyl-dom"/>
    <property type="match status" value="1"/>
</dbReference>
<dbReference type="InterPro" id="IPR020845">
    <property type="entry name" value="AMP-binding_CS"/>
</dbReference>
<evidence type="ECO:0000313" key="6">
    <source>
        <dbReference type="EMBL" id="KUO04436.1"/>
    </source>
</evidence>
<dbReference type="CDD" id="cd19531">
    <property type="entry name" value="LCL_NRPS-like"/>
    <property type="match status" value="1"/>
</dbReference>
<evidence type="ECO:0000256" key="3">
    <source>
        <dbReference type="ARBA" id="ARBA00022450"/>
    </source>
</evidence>
<evidence type="ECO:0000259" key="5">
    <source>
        <dbReference type="PROSITE" id="PS50075"/>
    </source>
</evidence>
<comment type="caution">
    <text evidence="6">The sequence shown here is derived from an EMBL/GenBank/DDBJ whole genome shotgun (WGS) entry which is preliminary data.</text>
</comment>
<dbReference type="InterPro" id="IPR001242">
    <property type="entry name" value="Condensation_dom"/>
</dbReference>
<dbReference type="GO" id="GO:0003824">
    <property type="term" value="F:catalytic activity"/>
    <property type="evidence" value="ECO:0007669"/>
    <property type="project" value="InterPro"/>
</dbReference>
<reference evidence="6 7" key="1">
    <citation type="submission" date="2015-10" db="EMBL/GenBank/DDBJ databases">
        <title>Draft genome sequence of Streptomyces caeruleatus NRRL B-24802, type strain for the species Streptomyces caeruleatus.</title>
        <authorList>
            <person name="Ruckert C."/>
            <person name="Winkler A."/>
            <person name="Kalinowski J."/>
            <person name="Kampfer P."/>
            <person name="Glaeser S."/>
        </authorList>
    </citation>
    <scope>NUCLEOTIDE SEQUENCE [LARGE SCALE GENOMIC DNA]</scope>
    <source>
        <strain evidence="6 7">NRRL B-24802</strain>
    </source>
</reference>
<dbReference type="InterPro" id="IPR036736">
    <property type="entry name" value="ACP-like_sf"/>
</dbReference>
<dbReference type="CDD" id="cd05930">
    <property type="entry name" value="A_NRPS"/>
    <property type="match status" value="1"/>
</dbReference>
<dbReference type="AlphaFoldDB" id="A0A101U586"/>
<evidence type="ECO:0000313" key="7">
    <source>
        <dbReference type="Proteomes" id="UP000053429"/>
    </source>
</evidence>
<dbReference type="Gene3D" id="1.10.1200.10">
    <property type="entry name" value="ACP-like"/>
    <property type="match status" value="1"/>
</dbReference>
<dbReference type="Pfam" id="PF00668">
    <property type="entry name" value="Condensation"/>
    <property type="match status" value="1"/>
</dbReference>
<dbReference type="SUPFAM" id="SSF47336">
    <property type="entry name" value="ACP-like"/>
    <property type="match status" value="1"/>
</dbReference>
<gene>
    <name evidence="6" type="ORF">AQJ67_11910</name>
</gene>
<dbReference type="GO" id="GO:0031177">
    <property type="term" value="F:phosphopantetheine binding"/>
    <property type="evidence" value="ECO:0007669"/>
    <property type="project" value="TreeGrafter"/>
</dbReference>
<dbReference type="Gene3D" id="3.30.559.10">
    <property type="entry name" value="Chloramphenicol acetyltransferase-like domain"/>
    <property type="match status" value="1"/>
</dbReference>
<dbReference type="EMBL" id="LMWY01000012">
    <property type="protein sequence ID" value="KUO04436.1"/>
    <property type="molecule type" value="Genomic_DNA"/>
</dbReference>
<dbReference type="STRING" id="661399.AQJ67_11910"/>